<dbReference type="InterPro" id="IPR029052">
    <property type="entry name" value="Metallo-depent_PP-like"/>
</dbReference>
<proteinExistence type="predicted"/>
<name>Q2JBH8_FRACC</name>
<accession>Q2JBH8</accession>
<dbReference type="PANTHER" id="PTHR34512:SF30">
    <property type="entry name" value="OUTER MEMBRANE PROTEIN ASSEMBLY FACTOR BAMB"/>
    <property type="match status" value="1"/>
</dbReference>
<evidence type="ECO:0000313" key="5">
    <source>
        <dbReference type="Proteomes" id="UP000001937"/>
    </source>
</evidence>
<organism evidence="4 5">
    <name type="scientific">Frankia casuarinae (strain DSM 45818 / CECT 9043 / HFP020203 / CcI3)</name>
    <dbReference type="NCBI Taxonomy" id="106370"/>
    <lineage>
        <taxon>Bacteria</taxon>
        <taxon>Bacillati</taxon>
        <taxon>Actinomycetota</taxon>
        <taxon>Actinomycetes</taxon>
        <taxon>Frankiales</taxon>
        <taxon>Frankiaceae</taxon>
        <taxon>Frankia</taxon>
    </lineage>
</organism>
<evidence type="ECO:0000259" key="3">
    <source>
        <dbReference type="Pfam" id="PF13360"/>
    </source>
</evidence>
<gene>
    <name evidence="4" type="ordered locus">Francci3_1990</name>
</gene>
<dbReference type="EMBL" id="CP000249">
    <property type="protein sequence ID" value="ABD11364.1"/>
    <property type="molecule type" value="Genomic_DNA"/>
</dbReference>
<dbReference type="GO" id="GO:0016787">
    <property type="term" value="F:hydrolase activity"/>
    <property type="evidence" value="ECO:0007669"/>
    <property type="project" value="InterPro"/>
</dbReference>
<dbReference type="Pfam" id="PF13360">
    <property type="entry name" value="PQQ_2"/>
    <property type="match status" value="1"/>
</dbReference>
<dbReference type="HOGENOM" id="CLU_372037_0_0_11"/>
<dbReference type="InterPro" id="IPR015943">
    <property type="entry name" value="WD40/YVTN_repeat-like_dom_sf"/>
</dbReference>
<dbReference type="InterPro" id="IPR002372">
    <property type="entry name" value="PQQ_rpt_dom"/>
</dbReference>
<dbReference type="PANTHER" id="PTHR34512">
    <property type="entry name" value="CELL SURFACE PROTEIN"/>
    <property type="match status" value="1"/>
</dbReference>
<feature type="domain" description="Pyrrolo-quinoline quinone repeat" evidence="3">
    <location>
        <begin position="547"/>
        <end position="653"/>
    </location>
</feature>
<evidence type="ECO:0000313" key="4">
    <source>
        <dbReference type="EMBL" id="ABD11364.1"/>
    </source>
</evidence>
<dbReference type="eggNOG" id="COG1409">
    <property type="taxonomic scope" value="Bacteria"/>
</dbReference>
<evidence type="ECO:0000256" key="1">
    <source>
        <dbReference type="SAM" id="MobiDB-lite"/>
    </source>
</evidence>
<dbReference type="STRING" id="106370.Francci3_1990"/>
<dbReference type="SUPFAM" id="SSF50998">
    <property type="entry name" value="Quinoprotein alcohol dehydrogenase-like"/>
    <property type="match status" value="1"/>
</dbReference>
<dbReference type="Gene3D" id="3.60.21.10">
    <property type="match status" value="1"/>
</dbReference>
<evidence type="ECO:0000259" key="2">
    <source>
        <dbReference type="Pfam" id="PF00149"/>
    </source>
</evidence>
<dbReference type="KEGG" id="fra:Francci3_1990"/>
<sequence>MIYCRRLDSGMQIIGAVLTIHGNALAGIAVSDGRTWTFTRDDGSFSLRTVPGRPVWARRPNGWTGRWWQHPAAGEPVLFQLHPSRTGSDPQPPSAPSGELRFAHITDTHVSAIDGDPSQAVELAARYGDQTDTTSGLHHALRTAADHGAAFAVITGDLTDHGTPEEFRRVLDSLAAAPLPVEIVPGNHDHYGHRHQPHPSDTPHGGGFLGAATLTRYEQAMGPRWWSADLAGVHLLALDWFSAWCAIDDTDQQRFIITDLATRTPGLPVVVLTHDQPDHDTLELIRYSAAPDSLLAVLSGHWHADAQRNVGGCHLLSTPAASFGGLDWSPPQLRLITLTPGLRTMDLRHDTIPALPKPPRSPTTSRADAPASPRTTSHSIGAHQHLGTLATIAGTVIAPSTDTHGAGHLTRLHPSNTGSNDSRVDVLWTVRAADDPITGVLAGHDQILACSHAGTLTALAPATGAPHWTRHLPHRQRRRLLATPILTAAGRLIVGDVGGVTCLDLDTGDIAWHRDQLGQVDTLLTYGTGLATDRLAVLPLGGPTPGLTALDLRDGTITWTDPPGTPPPSSSLVAIDGTDALLLRTAGPTLERLNLSTGQTRWRTTLTGRFSTAAPLVTDEAIVLVTGDGIAHRLDPDHGGILDRQHLHGLRPAYGPYRSTGTGAPTTAVHTPLGPMIVLLDGSIWQLDSPAGPLLVGDVAAPVTTQPVLLGSNTLVVLSTDAVVHLLDINATATRPMLAGPASRSAS</sequence>
<dbReference type="AlphaFoldDB" id="Q2JBH8"/>
<dbReference type="OrthoDB" id="9780884at2"/>
<dbReference type="InterPro" id="IPR011047">
    <property type="entry name" value="Quinoprotein_ADH-like_sf"/>
</dbReference>
<dbReference type="Pfam" id="PF00149">
    <property type="entry name" value="Metallophos"/>
    <property type="match status" value="1"/>
</dbReference>
<reference evidence="4 5" key="1">
    <citation type="journal article" date="2007" name="Genome Res.">
        <title>Genome characteristics of facultatively symbiotic Frankia sp. strains reflect host range and host plant biogeography.</title>
        <authorList>
            <person name="Normand P."/>
            <person name="Lapierre P."/>
            <person name="Tisa L.S."/>
            <person name="Gogarten J.P."/>
            <person name="Alloisio N."/>
            <person name="Bagnarol E."/>
            <person name="Bassi C.A."/>
            <person name="Berry A.M."/>
            <person name="Bickhart D.M."/>
            <person name="Choisne N."/>
            <person name="Couloux A."/>
            <person name="Cournoyer B."/>
            <person name="Cruveiller S."/>
            <person name="Daubin V."/>
            <person name="Demange N."/>
            <person name="Francino M.P."/>
            <person name="Goltsman E."/>
            <person name="Huang Y."/>
            <person name="Kopp O.R."/>
            <person name="Labarre L."/>
            <person name="Lapidus A."/>
            <person name="Lavire C."/>
            <person name="Marechal J."/>
            <person name="Martinez M."/>
            <person name="Mastronunzio J.E."/>
            <person name="Mullin B.C."/>
            <person name="Niemann J."/>
            <person name="Pujic P."/>
            <person name="Rawnsley T."/>
            <person name="Rouy Z."/>
            <person name="Schenowitz C."/>
            <person name="Sellstedt A."/>
            <person name="Tavares F."/>
            <person name="Tomkins J.P."/>
            <person name="Vallenet D."/>
            <person name="Valverde C."/>
            <person name="Wall L.G."/>
            <person name="Wang Y."/>
            <person name="Medigue C."/>
            <person name="Benson D.R."/>
        </authorList>
    </citation>
    <scope>NUCLEOTIDE SEQUENCE [LARGE SCALE GENOMIC DNA]</scope>
    <source>
        <strain evidence="5">DSM 45818 / CECT 9043 / CcI3</strain>
    </source>
</reference>
<dbReference type="SUPFAM" id="SSF56300">
    <property type="entry name" value="Metallo-dependent phosphatases"/>
    <property type="match status" value="1"/>
</dbReference>
<feature type="domain" description="Calcineurin-like phosphoesterase" evidence="2">
    <location>
        <begin position="100"/>
        <end position="304"/>
    </location>
</feature>
<dbReference type="InterPro" id="IPR004843">
    <property type="entry name" value="Calcineurin-like_PHP"/>
</dbReference>
<feature type="region of interest" description="Disordered" evidence="1">
    <location>
        <begin position="350"/>
        <end position="381"/>
    </location>
</feature>
<dbReference type="Proteomes" id="UP000001937">
    <property type="component" value="Chromosome"/>
</dbReference>
<keyword evidence="5" id="KW-1185">Reference proteome</keyword>
<dbReference type="Gene3D" id="2.130.10.10">
    <property type="entry name" value="YVTN repeat-like/Quinoprotein amine dehydrogenase"/>
    <property type="match status" value="1"/>
</dbReference>
<protein>
    <submittedName>
        <fullName evidence="4">Metallophosphoesterase</fullName>
    </submittedName>
</protein>